<organism evidence="5 6">
    <name type="scientific">Leptosia nina</name>
    <dbReference type="NCBI Taxonomy" id="320188"/>
    <lineage>
        <taxon>Eukaryota</taxon>
        <taxon>Metazoa</taxon>
        <taxon>Ecdysozoa</taxon>
        <taxon>Arthropoda</taxon>
        <taxon>Hexapoda</taxon>
        <taxon>Insecta</taxon>
        <taxon>Pterygota</taxon>
        <taxon>Neoptera</taxon>
        <taxon>Endopterygota</taxon>
        <taxon>Lepidoptera</taxon>
        <taxon>Glossata</taxon>
        <taxon>Ditrysia</taxon>
        <taxon>Papilionoidea</taxon>
        <taxon>Pieridae</taxon>
        <taxon>Pierinae</taxon>
        <taxon>Leptosia</taxon>
    </lineage>
</organism>
<dbReference type="Proteomes" id="UP001497472">
    <property type="component" value="Unassembled WGS sequence"/>
</dbReference>
<keyword evidence="4" id="KW-0732">Signal</keyword>
<dbReference type="EMBL" id="CAVLEF010000001">
    <property type="protein sequence ID" value="CAK1540716.1"/>
    <property type="molecule type" value="Genomic_DNA"/>
</dbReference>
<keyword evidence="6" id="KW-1185">Reference proteome</keyword>
<reference evidence="5 6" key="1">
    <citation type="submission" date="2023-11" db="EMBL/GenBank/DDBJ databases">
        <authorList>
            <person name="Okamura Y."/>
        </authorList>
    </citation>
    <scope>NUCLEOTIDE SEQUENCE [LARGE SCALE GENOMIC DNA]</scope>
</reference>
<dbReference type="SUPFAM" id="SSF53756">
    <property type="entry name" value="UDP-Glycosyltransferase/glycogen phosphorylase"/>
    <property type="match status" value="2"/>
</dbReference>
<sequence length="581" mass="64758">MQFLIFLTLIGYIQCAKIIALFAHTGKSHHMVFEPLLRKLAQNGHHITVVSFFPLKDPPENYQDISLQGIADVGVETFDLEAIEQSLVYHIPIFGEVLKETESMAPFAEMAVDICEKVVKWPTLIKALKQQYDAAIVEVFSSDCMLGLLHVYGIHVPIVGISSSNLVSWAFSRLGLVNNPGYVPIVSAPWTSEMDFVQRMQNTLLAAHNYFWYYYGVQEKERGIIERGYNVSVPLYALSLNFTVLLVNTYHALNGVQYSVPGLIEVGGMHLIDSRRKLPQPQFDPCIRIMAMRYIIFIGVAIGFVNYVHTSRVLGLFAHTGKSHHMVFEPLLKKLAERGHEVTIASFFPLQTPMANYTDVSLQGIADIGVETFDISQVRDSGFLSKIPILEELVKLITTPASLPDVIGICDKVAVWPPLIAALKKNYDVVLLEMFLSDCMLGLVHVHGVEAPIVGLSSTTMIPWANSRIGLLNNPAIVPMGFAPVHRSSLPERMLSTFLYGMMSLVKLYFEYQESAVLQKHYGIHVPLGEVALNTSLILVNAFHPLNGVRETVPAVVEVGGMHLDHSRQQLPKKHSMTDLI</sequence>
<gene>
    <name evidence="5" type="ORF">LNINA_LOCUS748</name>
</gene>
<dbReference type="PANTHER" id="PTHR48043:SF145">
    <property type="entry name" value="FI06409P-RELATED"/>
    <property type="match status" value="1"/>
</dbReference>
<feature type="chain" id="PRO_5043404548" description="UDP-glycosyltransferase" evidence="4">
    <location>
        <begin position="16"/>
        <end position="581"/>
    </location>
</feature>
<dbReference type="Pfam" id="PF00201">
    <property type="entry name" value="UDPGT"/>
    <property type="match status" value="1"/>
</dbReference>
<protein>
    <recommendedName>
        <fullName evidence="7">UDP-glycosyltransferase</fullName>
    </recommendedName>
</protein>
<dbReference type="InterPro" id="IPR050271">
    <property type="entry name" value="UDP-glycosyltransferase"/>
</dbReference>
<dbReference type="AlphaFoldDB" id="A0AAV1IWN2"/>
<evidence type="ECO:0000313" key="6">
    <source>
        <dbReference type="Proteomes" id="UP001497472"/>
    </source>
</evidence>
<name>A0AAV1IWN2_9NEOP</name>
<keyword evidence="3" id="KW-0808">Transferase</keyword>
<evidence type="ECO:0000313" key="5">
    <source>
        <dbReference type="EMBL" id="CAK1540716.1"/>
    </source>
</evidence>
<evidence type="ECO:0000256" key="1">
    <source>
        <dbReference type="ARBA" id="ARBA00009995"/>
    </source>
</evidence>
<dbReference type="InterPro" id="IPR002213">
    <property type="entry name" value="UDP_glucos_trans"/>
</dbReference>
<comment type="similarity">
    <text evidence="1">Belongs to the UDP-glycosyltransferase family.</text>
</comment>
<proteinExistence type="inferred from homology"/>
<evidence type="ECO:0000256" key="4">
    <source>
        <dbReference type="SAM" id="SignalP"/>
    </source>
</evidence>
<comment type="caution">
    <text evidence="5">The sequence shown here is derived from an EMBL/GenBank/DDBJ whole genome shotgun (WGS) entry which is preliminary data.</text>
</comment>
<evidence type="ECO:0000256" key="2">
    <source>
        <dbReference type="ARBA" id="ARBA00022676"/>
    </source>
</evidence>
<dbReference type="PANTHER" id="PTHR48043">
    <property type="entry name" value="EG:EG0003.4 PROTEIN-RELATED"/>
    <property type="match status" value="1"/>
</dbReference>
<keyword evidence="2" id="KW-0328">Glycosyltransferase</keyword>
<feature type="signal peptide" evidence="4">
    <location>
        <begin position="1"/>
        <end position="15"/>
    </location>
</feature>
<dbReference type="GO" id="GO:0008194">
    <property type="term" value="F:UDP-glycosyltransferase activity"/>
    <property type="evidence" value="ECO:0007669"/>
    <property type="project" value="InterPro"/>
</dbReference>
<evidence type="ECO:0008006" key="7">
    <source>
        <dbReference type="Google" id="ProtNLM"/>
    </source>
</evidence>
<accession>A0AAV1IWN2</accession>
<evidence type="ECO:0000256" key="3">
    <source>
        <dbReference type="ARBA" id="ARBA00022679"/>
    </source>
</evidence>